<name>A0A2S7IGA0_9BACT</name>
<protein>
    <submittedName>
        <fullName evidence="1">Uncharacterized protein</fullName>
    </submittedName>
</protein>
<dbReference type="RefSeq" id="WP_133163432.1">
    <property type="nucleotide sequence ID" value="NZ_PTRA01000006.1"/>
</dbReference>
<reference evidence="2" key="1">
    <citation type="submission" date="2018-02" db="EMBL/GenBank/DDBJ databases">
        <title>Genome sequencing of Solimonas sp. HR-BB.</title>
        <authorList>
            <person name="Lee Y."/>
            <person name="Jeon C.O."/>
        </authorList>
    </citation>
    <scope>NUCLEOTIDE SEQUENCE [LARGE SCALE GENOMIC DNA]</scope>
    <source>
        <strain evidence="2">HR-U</strain>
    </source>
</reference>
<dbReference type="PROSITE" id="PS51257">
    <property type="entry name" value="PROKAR_LIPOPROTEIN"/>
    <property type="match status" value="1"/>
</dbReference>
<sequence length="109" mass="12533">MKLKIFLTFCLLSLFSCQKNEVSPVGSAKITFTSSLEQISLPYSIYTEAGFDRRPLISGKYSKLLSQKPNKYEVIVEDLNPGNYVIVFSYLNAHFTFQITQGRQRVYDF</sequence>
<dbReference type="Proteomes" id="UP000239590">
    <property type="component" value="Unassembled WGS sequence"/>
</dbReference>
<organism evidence="1 2">
    <name type="scientific">Siphonobacter curvatus</name>
    <dbReference type="NCBI Taxonomy" id="2094562"/>
    <lineage>
        <taxon>Bacteria</taxon>
        <taxon>Pseudomonadati</taxon>
        <taxon>Bacteroidota</taxon>
        <taxon>Cytophagia</taxon>
        <taxon>Cytophagales</taxon>
        <taxon>Cytophagaceae</taxon>
        <taxon>Siphonobacter</taxon>
    </lineage>
</organism>
<dbReference type="EMBL" id="PTRA01000006">
    <property type="protein sequence ID" value="PQA54536.1"/>
    <property type="molecule type" value="Genomic_DNA"/>
</dbReference>
<evidence type="ECO:0000313" key="2">
    <source>
        <dbReference type="Proteomes" id="UP000239590"/>
    </source>
</evidence>
<evidence type="ECO:0000313" key="1">
    <source>
        <dbReference type="EMBL" id="PQA54536.1"/>
    </source>
</evidence>
<proteinExistence type="predicted"/>
<dbReference type="AlphaFoldDB" id="A0A2S7IGA0"/>
<comment type="caution">
    <text evidence="1">The sequence shown here is derived from an EMBL/GenBank/DDBJ whole genome shotgun (WGS) entry which is preliminary data.</text>
</comment>
<gene>
    <name evidence="1" type="ORF">C5O19_22585</name>
</gene>
<accession>A0A2S7IGA0</accession>
<keyword evidence="2" id="KW-1185">Reference proteome</keyword>